<feature type="chain" id="PRO_5001646674" evidence="1">
    <location>
        <begin position="28"/>
        <end position="56"/>
    </location>
</feature>
<gene>
    <name evidence="2" type="ORF">GALMADRAFT_139615</name>
</gene>
<keyword evidence="3" id="KW-1185">Reference proteome</keyword>
<feature type="signal peptide" evidence="1">
    <location>
        <begin position="1"/>
        <end position="27"/>
    </location>
</feature>
<dbReference type="EMBL" id="KL142378">
    <property type="protein sequence ID" value="KDR76724.1"/>
    <property type="molecule type" value="Genomic_DNA"/>
</dbReference>
<dbReference type="AlphaFoldDB" id="A0A067T9Y7"/>
<dbReference type="HOGENOM" id="CLU_3014284_0_0_1"/>
<evidence type="ECO:0000313" key="2">
    <source>
        <dbReference type="EMBL" id="KDR76724.1"/>
    </source>
</evidence>
<evidence type="ECO:0000256" key="1">
    <source>
        <dbReference type="SAM" id="SignalP"/>
    </source>
</evidence>
<accession>A0A067T9Y7</accession>
<keyword evidence="1" id="KW-0732">Signal</keyword>
<name>A0A067T9Y7_GALM3</name>
<organism evidence="2 3">
    <name type="scientific">Galerina marginata (strain CBS 339.88)</name>
    <dbReference type="NCBI Taxonomy" id="685588"/>
    <lineage>
        <taxon>Eukaryota</taxon>
        <taxon>Fungi</taxon>
        <taxon>Dikarya</taxon>
        <taxon>Basidiomycota</taxon>
        <taxon>Agaricomycotina</taxon>
        <taxon>Agaricomycetes</taxon>
        <taxon>Agaricomycetidae</taxon>
        <taxon>Agaricales</taxon>
        <taxon>Agaricineae</taxon>
        <taxon>Strophariaceae</taxon>
        <taxon>Galerina</taxon>
    </lineage>
</organism>
<sequence>MQISRIFIALLPFLMITLALPLGPAEGDQLDDDHIAIPSFIYPPGGPGPIFSDDAP</sequence>
<protein>
    <submittedName>
        <fullName evidence="2">Uncharacterized protein</fullName>
    </submittedName>
</protein>
<evidence type="ECO:0000313" key="3">
    <source>
        <dbReference type="Proteomes" id="UP000027222"/>
    </source>
</evidence>
<proteinExistence type="predicted"/>
<dbReference type="Proteomes" id="UP000027222">
    <property type="component" value="Unassembled WGS sequence"/>
</dbReference>
<reference evidence="3" key="1">
    <citation type="journal article" date="2014" name="Proc. Natl. Acad. Sci. U.S.A.">
        <title>Extensive sampling of basidiomycete genomes demonstrates inadequacy of the white-rot/brown-rot paradigm for wood decay fungi.</title>
        <authorList>
            <person name="Riley R."/>
            <person name="Salamov A.A."/>
            <person name="Brown D.W."/>
            <person name="Nagy L.G."/>
            <person name="Floudas D."/>
            <person name="Held B.W."/>
            <person name="Levasseur A."/>
            <person name="Lombard V."/>
            <person name="Morin E."/>
            <person name="Otillar R."/>
            <person name="Lindquist E.A."/>
            <person name="Sun H."/>
            <person name="LaButti K.M."/>
            <person name="Schmutz J."/>
            <person name="Jabbour D."/>
            <person name="Luo H."/>
            <person name="Baker S.E."/>
            <person name="Pisabarro A.G."/>
            <person name="Walton J.D."/>
            <person name="Blanchette R.A."/>
            <person name="Henrissat B."/>
            <person name="Martin F."/>
            <person name="Cullen D."/>
            <person name="Hibbett D.S."/>
            <person name="Grigoriev I.V."/>
        </authorList>
    </citation>
    <scope>NUCLEOTIDE SEQUENCE [LARGE SCALE GENOMIC DNA]</scope>
    <source>
        <strain evidence="3">CBS 339.88</strain>
    </source>
</reference>